<reference evidence="2 3" key="1">
    <citation type="submission" date="2021-06" db="EMBL/GenBank/DDBJ databases">
        <authorList>
            <person name="Palmer J.M."/>
        </authorList>
    </citation>
    <scope>NUCLEOTIDE SEQUENCE [LARGE SCALE GENOMIC DNA]</scope>
    <source>
        <strain evidence="2 3">CL_MEX2019</strain>
        <tissue evidence="2">Muscle</tissue>
    </source>
</reference>
<evidence type="ECO:0000313" key="3">
    <source>
        <dbReference type="Proteomes" id="UP001352852"/>
    </source>
</evidence>
<comment type="caution">
    <text evidence="2">The sequence shown here is derived from an EMBL/GenBank/DDBJ whole genome shotgun (WGS) entry which is preliminary data.</text>
</comment>
<sequence>MGSRAHAVRGGEPAQAQGPSPPSEATFHVPRASLSIRGSGRRGLHHCLPPSPLCTGRSRFPLQVVGPLVDGLSFGLGPAGSREEQPSHQALFDESRPQAWLQGGTPALPYRATSRALI</sequence>
<dbReference type="EMBL" id="JAHUTJ010068262">
    <property type="protein sequence ID" value="MED6291506.1"/>
    <property type="molecule type" value="Genomic_DNA"/>
</dbReference>
<organism evidence="2 3">
    <name type="scientific">Characodon lateralis</name>
    <dbReference type="NCBI Taxonomy" id="208331"/>
    <lineage>
        <taxon>Eukaryota</taxon>
        <taxon>Metazoa</taxon>
        <taxon>Chordata</taxon>
        <taxon>Craniata</taxon>
        <taxon>Vertebrata</taxon>
        <taxon>Euteleostomi</taxon>
        <taxon>Actinopterygii</taxon>
        <taxon>Neopterygii</taxon>
        <taxon>Teleostei</taxon>
        <taxon>Neoteleostei</taxon>
        <taxon>Acanthomorphata</taxon>
        <taxon>Ovalentaria</taxon>
        <taxon>Atherinomorphae</taxon>
        <taxon>Cyprinodontiformes</taxon>
        <taxon>Goodeidae</taxon>
        <taxon>Characodon</taxon>
    </lineage>
</organism>
<keyword evidence="3" id="KW-1185">Reference proteome</keyword>
<evidence type="ECO:0000256" key="1">
    <source>
        <dbReference type="SAM" id="MobiDB-lite"/>
    </source>
</evidence>
<accession>A0ABU7EWV6</accession>
<evidence type="ECO:0000313" key="2">
    <source>
        <dbReference type="EMBL" id="MED6291506.1"/>
    </source>
</evidence>
<dbReference type="Proteomes" id="UP001352852">
    <property type="component" value="Unassembled WGS sequence"/>
</dbReference>
<protein>
    <submittedName>
        <fullName evidence="2">Uncharacterized protein</fullName>
    </submittedName>
</protein>
<name>A0ABU7EWV6_9TELE</name>
<gene>
    <name evidence="2" type="ORF">CHARACLAT_024381</name>
</gene>
<feature type="region of interest" description="Disordered" evidence="1">
    <location>
        <begin position="1"/>
        <end position="28"/>
    </location>
</feature>
<proteinExistence type="predicted"/>